<dbReference type="Gene3D" id="3.30.1360.70">
    <property type="entry name" value="Arginyl tRNA synthetase N-terminal domain"/>
    <property type="match status" value="1"/>
</dbReference>
<dbReference type="PROSITE" id="PS51384">
    <property type="entry name" value="FAD_FR"/>
    <property type="match status" value="1"/>
</dbReference>
<dbReference type="CDD" id="cd11065">
    <property type="entry name" value="CYP64-like"/>
    <property type="match status" value="1"/>
</dbReference>
<dbReference type="InterPro" id="IPR001128">
    <property type="entry name" value="Cyt_P450"/>
</dbReference>
<dbReference type="GO" id="GO:0004814">
    <property type="term" value="F:arginine-tRNA ligase activity"/>
    <property type="evidence" value="ECO:0007669"/>
    <property type="project" value="UniProtKB-EC"/>
</dbReference>
<dbReference type="SUPFAM" id="SSF52374">
    <property type="entry name" value="Nucleotidylyl transferase"/>
    <property type="match status" value="1"/>
</dbReference>
<dbReference type="CDD" id="cd07956">
    <property type="entry name" value="Anticodon_Ia_Arg"/>
    <property type="match status" value="1"/>
</dbReference>
<dbReference type="EC" id="6.1.1.19" evidence="4"/>
<dbReference type="InterPro" id="IPR017938">
    <property type="entry name" value="Riboflavin_synthase-like_b-brl"/>
</dbReference>
<dbReference type="FunFam" id="1.10.730.10:FF:000006">
    <property type="entry name" value="Arginyl-tRNA synthetase 2, mitochondrial"/>
    <property type="match status" value="1"/>
</dbReference>
<dbReference type="PANTHER" id="PTHR46300">
    <property type="entry name" value="P450, PUTATIVE (EUROFUNG)-RELATED-RELATED"/>
    <property type="match status" value="1"/>
</dbReference>
<dbReference type="NCBIfam" id="TIGR00456">
    <property type="entry name" value="argS"/>
    <property type="match status" value="1"/>
</dbReference>
<keyword evidence="16 21" id="KW-0472">Membrane</keyword>
<dbReference type="EMBL" id="CP019474">
    <property type="protein sequence ID" value="UQC79048.1"/>
    <property type="molecule type" value="Genomic_DNA"/>
</dbReference>
<dbReference type="SUPFAM" id="SSF63380">
    <property type="entry name" value="Riboflavin synthase domain-like"/>
    <property type="match status" value="1"/>
</dbReference>
<dbReference type="RefSeq" id="XP_049140682.1">
    <property type="nucleotide sequence ID" value="XM_049283539.1"/>
</dbReference>
<dbReference type="InterPro" id="IPR050364">
    <property type="entry name" value="Cytochrome_P450_fung"/>
</dbReference>
<dbReference type="Pfam" id="PF05746">
    <property type="entry name" value="DALR_1"/>
    <property type="match status" value="1"/>
</dbReference>
<evidence type="ECO:0000256" key="5">
    <source>
        <dbReference type="ARBA" id="ARBA00022598"/>
    </source>
</evidence>
<evidence type="ECO:0000256" key="9">
    <source>
        <dbReference type="ARBA" id="ARBA00022840"/>
    </source>
</evidence>
<dbReference type="KEGG" id="clup:CLUP02_04527"/>
<evidence type="ECO:0000256" key="19">
    <source>
        <dbReference type="ARBA" id="ARBA00049339"/>
    </source>
</evidence>
<dbReference type="InterPro" id="IPR036695">
    <property type="entry name" value="Arg-tRNA-synth_N_sf"/>
</dbReference>
<feature type="transmembrane region" description="Helical" evidence="21">
    <location>
        <begin position="215"/>
        <end position="237"/>
    </location>
</feature>
<comment type="similarity">
    <text evidence="2">Belongs to the class-I aminoacyl-tRNA synthetase family.</text>
</comment>
<dbReference type="Pfam" id="PF01794">
    <property type="entry name" value="Ferric_reduct"/>
    <property type="match status" value="1"/>
</dbReference>
<comment type="catalytic activity">
    <reaction evidence="19">
        <text>tRNA(Arg) + L-arginine + ATP = L-arginyl-tRNA(Arg) + AMP + diphosphate</text>
        <dbReference type="Rhea" id="RHEA:20301"/>
        <dbReference type="Rhea" id="RHEA-COMP:9658"/>
        <dbReference type="Rhea" id="RHEA-COMP:9673"/>
        <dbReference type="ChEBI" id="CHEBI:30616"/>
        <dbReference type="ChEBI" id="CHEBI:32682"/>
        <dbReference type="ChEBI" id="CHEBI:33019"/>
        <dbReference type="ChEBI" id="CHEBI:78442"/>
        <dbReference type="ChEBI" id="CHEBI:78513"/>
        <dbReference type="ChEBI" id="CHEBI:456215"/>
        <dbReference type="EC" id="6.1.1.19"/>
    </reaction>
</comment>
<feature type="compositionally biased region" description="Low complexity" evidence="20">
    <location>
        <begin position="841"/>
        <end position="856"/>
    </location>
</feature>
<accession>A0A9Q8SKU4</accession>
<dbReference type="Gene3D" id="3.40.50.80">
    <property type="entry name" value="Nucleotide-binding domain of ferredoxin-NADP reductase (FNR) module"/>
    <property type="match status" value="1"/>
</dbReference>
<dbReference type="InterPro" id="IPR039261">
    <property type="entry name" value="FNR_nucleotide-bd"/>
</dbReference>
<evidence type="ECO:0000256" key="3">
    <source>
        <dbReference type="ARBA" id="ARBA00010617"/>
    </source>
</evidence>
<keyword evidence="9" id="KW-0067">ATP-binding</keyword>
<dbReference type="PANTHER" id="PTHR46300:SF8">
    <property type="entry name" value="CYTOCHROME P450 2E1"/>
    <property type="match status" value="1"/>
</dbReference>
<evidence type="ECO:0000256" key="13">
    <source>
        <dbReference type="ARBA" id="ARBA00023002"/>
    </source>
</evidence>
<evidence type="ECO:0000256" key="17">
    <source>
        <dbReference type="ARBA" id="ARBA00023146"/>
    </source>
</evidence>
<dbReference type="Pfam" id="PF08022">
    <property type="entry name" value="FAD_binding_8"/>
    <property type="match status" value="1"/>
</dbReference>
<feature type="region of interest" description="Disordered" evidence="20">
    <location>
        <begin position="501"/>
        <end position="552"/>
    </location>
</feature>
<dbReference type="InterPro" id="IPR013130">
    <property type="entry name" value="Fe3_Rdtase_TM_dom"/>
</dbReference>
<sequence>MSHNHGGGSSMGGGMTMGTALFQETNVQLAQSFWYIIAGVVGFLGIIRGLNYLESLRRLKRCRTESVRFPTKPSNIITQIWATSTALVREAGHPQLYIPIKGLRWATPPSLGRVLVLLAYWAVIIYMMVNDAVIKDAYFWERIGFRNAWVTVMQMPLLYLLAMKVNVVGFIIGASHERLSWLHRWVARTMFVTATVHGFHFWSEWVRADFVETQLRILPVIKYGLGAWGILIWTFLTGMRPLRSMAYELFLLQHILSAVLFIWLVYVHIPAYAKQYLWFSVAIICFDRLARWAFLAWQNTRLRPNRSKCKGMKRVGHEVQIRAAGSSTTVLTIKDVHFSWKAGQHLYLWLPRIGPFEAHPYTIACAHQLPETCTCNSIQLVVRKHGGFSKRLHNYAEKVQASGKKETLAGFVLGPFGAPPRWDIYDTMVLISASTGTSFTLPILESIVQSRRKTCIKRIEFILMACQGEEIEFYTQRLRESMDRAQQNGIELQVHIAITRSGKAKEGEPTTVLYSDREESSSSSSSAKHRRIASDDSVDGSGGSGGCCQEKGLDLEKGDEVPLTPRIRSGSMMSMVKKYYCRPDLEALIREPVEAAGGETSIVVCGGQSLTSSVRNCVASLSDERAVHKGTGAQGIHLFVEENQLEWYTRFQSLDVIGEDYKSRRIVSYGLIGTCITGFISVIFMWDSAAQQPGAINAGYLIVCEIKSWVDEMSSHAILLKVSSPKFAGGIAPPYRTYREMITPPLVTQAGRRSAIFSLRVTNIGHSPQPSDPSPSLPFFFLVPPAAQSPSSSLLMTSVARFLFSSSSSLRLAHVYPTSLRRGASSAASAFAHYPPRRRPPTSTTRPYSSTTPERSTLAKPPPTPTISLATMADQITAQLEKLSVSKLESYPGCYPEVNPIDVYRSHITSLLQPVTGVESTIIYNALQWTQSLDKGDLVLAVPALRIKGKKPADLTAEWLDKIPESPLIEKPVSFQNGTFLQFWFKPGPLSQLLIPQVRSRGVDFGKNPNNGLKNPEDKSQGKKKIIVEFSSPNIAKPFHAGHLRSTIIGGFIANLYDGAGWDVTRINYLGDWGKQYGLLALGFERFGSEEALAADPINHLYEVYVKINRDMADEKDQITAKEQAGEDVTALKDNSLDEQARKYFKAMVDGDDKAVAQWRRFRDLSIKRYKETYARLNIHFDEYSGESQVSEEDMEAAAKKLEDMNISEKSEGAVIIDFAKHIPGKPGKSLERPIIRKKDGTALYLTRDISELLHRQKKYNFDHMIYVIASQQDLHLKQLFKIIELMGHGETAKKCQHINFGMVLGMSTRKGTVKFLDDILRDVGDKMHEVMKKNEAKYAQVAEPEATADILGISSVMVQDMSGKRVNNYKFDMDTMTSFEGDTGPYLQYAHARLCSIFRKAGVAEEEIAKADLGLLTEKHAIELIRVISQYPDVVQNTLKTLEPTTVLTYLFRLTHVVSSSYDVLRIVGSEAELQKARLALYMAARTVLFNGMRLLGLSPNVNWHHDGIMTRRIMSRVTYGHNSVPISHIVVLFHNGRRHEPVWRRTKSRRFRSKKPPTVSVYYKPPIRVHQPISAEGNNRSSSILDLGQAKHGICREVATRVFRKKQEIHLPTLRWPPLTLSLQGIKRRSTTCLRVAMALDGSDWFLLAVAGSHSICGWLLATNFRLHSFRDAVACISADVSWPSAGGNPRTILMIYPYLALRNTIVAVHPAWGTMRIGLSIMAACEYLVLIFSKLPLRTEQNSAQTKEAKTSRSGPTAHRAIEQCDFFCSYTILGFSCKASVLPGEVARCLCRDRTSPDLRSGSPPQQLYLTPVPSLVVTVACLLLAASPHILTVSLGPKQPWSTLLQSTSLHTLPRKMQGRASVFASTPKLNAQMSELNEPLVWERKGREPSERAAAPAPAAPAPLPLASRQAGKHNGGGRHASAAQVSFAMLSRIIHHHRGPRLWASVVGPWMAEWTARWTDKFAAAARCAPIHDSRNRVVLDFLPWRLGNPASVHTRVVQSCFQTKGPLAVPRRPVIVVLVVSAFLHQQVLFFTLFCSSPLIDLDVGVAILGFILFCAWRLYSAIQLKKRIPAGAKPLPGPKGLPFIGRVHDVPAEAAWMKFHEWGQQYGPIYGQEMFGSYHVWISSEQVAHDLLGRRNVIYSDRPMIPNLPDNRTSGDYLALLGRTETWKRQRKLCHHLMNQSDKQELHAYPSRERDRFLWLLYQKPAEYREYIEQFTSRTVSRLSWGTAHPARVLRKTTFGLLETISPAGALPNVISFLMHVPAALSPWKKKEAERHDIESKQFTSNVDFVKDQVEKGTAAPSFISTFINEGLGNEKGKWGDLAEAQNVVGLMAIAGALTIGSPIQSFLLAMLHYPEWQARLQQEIDENCEGRCPQWSDREKLPLLRAVVKEVIRWRPPVPTGIPHAVEKDDVYNGYFIPAGATIHALEWGITRDESVYPDAETFNPGRWVQPEYPTYKEPLTRFPNLDGFSQFGFGRRTCQGVPIVDQDLFLSMGGMAWAFNIRKKFNADGTEVPVHWNDYTPLLIAKPAFFDFDVVARTPEKADLMKAMFDAAKEEDENEELMMKMGMPDIDTRKKKRAAMSVKPPSVTLNLRQRKEDGEREKQYREHERDIPGCPGRWATESDRQRQLFWTLVADDAVVGSLWLWA</sequence>
<dbReference type="GeneID" id="73338549"/>
<evidence type="ECO:0000256" key="4">
    <source>
        <dbReference type="ARBA" id="ARBA00012837"/>
    </source>
</evidence>
<dbReference type="InterPro" id="IPR013112">
    <property type="entry name" value="FAD-bd_8"/>
</dbReference>
<evidence type="ECO:0000256" key="12">
    <source>
        <dbReference type="ARBA" id="ARBA00022989"/>
    </source>
</evidence>
<dbReference type="GO" id="GO:0006811">
    <property type="term" value="P:monoatomic ion transport"/>
    <property type="evidence" value="ECO:0007669"/>
    <property type="project" value="UniProtKB-KW"/>
</dbReference>
<feature type="region of interest" description="Disordered" evidence="20">
    <location>
        <begin position="2604"/>
        <end position="2629"/>
    </location>
</feature>
<dbReference type="InterPro" id="IPR036396">
    <property type="entry name" value="Cyt_P450_sf"/>
</dbReference>
<evidence type="ECO:0000256" key="21">
    <source>
        <dbReference type="SAM" id="Phobius"/>
    </source>
</evidence>
<evidence type="ECO:0000256" key="14">
    <source>
        <dbReference type="ARBA" id="ARBA00023004"/>
    </source>
</evidence>
<dbReference type="InterPro" id="IPR035684">
    <property type="entry name" value="ArgRS_core"/>
</dbReference>
<dbReference type="Pfam" id="PF00067">
    <property type="entry name" value="p450"/>
    <property type="match status" value="1"/>
</dbReference>
<keyword evidence="6 21" id="KW-0812">Transmembrane</keyword>
<dbReference type="Gene3D" id="1.10.730.10">
    <property type="entry name" value="Isoleucyl-tRNA Synthetase, Domain 1"/>
    <property type="match status" value="1"/>
</dbReference>
<evidence type="ECO:0000256" key="8">
    <source>
        <dbReference type="ARBA" id="ARBA00022741"/>
    </source>
</evidence>
<dbReference type="Proteomes" id="UP000830671">
    <property type="component" value="Chromosome 2"/>
</dbReference>
<feature type="region of interest" description="Disordered" evidence="20">
    <location>
        <begin position="827"/>
        <end position="866"/>
    </location>
</feature>
<dbReference type="SUPFAM" id="SSF47323">
    <property type="entry name" value="Anticodon-binding domain of a subclass of class I aminoacyl-tRNA synthetases"/>
    <property type="match status" value="1"/>
</dbReference>
<keyword evidence="10" id="KW-0648">Protein biosynthesis</keyword>
<feature type="transmembrane region" description="Helical" evidence="21">
    <location>
        <begin position="111"/>
        <end position="129"/>
    </location>
</feature>
<keyword evidence="17" id="KW-0030">Aminoacyl-tRNA synthetase</keyword>
<dbReference type="GO" id="GO:0006420">
    <property type="term" value="P:arginyl-tRNA aminoacylation"/>
    <property type="evidence" value="ECO:0007669"/>
    <property type="project" value="InterPro"/>
</dbReference>
<dbReference type="SUPFAM" id="SSF55190">
    <property type="entry name" value="Arginyl-tRNA synthetase (ArgRS), N-terminal 'additional' domain"/>
    <property type="match status" value="1"/>
</dbReference>
<dbReference type="GO" id="GO:0016705">
    <property type="term" value="F:oxidoreductase activity, acting on paired donors, with incorporation or reduction of molecular oxygen"/>
    <property type="evidence" value="ECO:0007669"/>
    <property type="project" value="InterPro"/>
</dbReference>
<keyword evidence="12 21" id="KW-1133">Transmembrane helix</keyword>
<dbReference type="Gene3D" id="1.10.630.10">
    <property type="entry name" value="Cytochrome P450"/>
    <property type="match status" value="1"/>
</dbReference>
<dbReference type="PRINTS" id="PR01038">
    <property type="entry name" value="TRNASYNTHARG"/>
</dbReference>
<evidence type="ECO:0000313" key="24">
    <source>
        <dbReference type="Proteomes" id="UP000830671"/>
    </source>
</evidence>
<proteinExistence type="inferred from homology"/>
<feature type="transmembrane region" description="Helical" evidence="21">
    <location>
        <begin position="149"/>
        <end position="173"/>
    </location>
</feature>
<evidence type="ECO:0000256" key="1">
    <source>
        <dbReference type="ARBA" id="ARBA00004141"/>
    </source>
</evidence>
<dbReference type="FunFam" id="3.40.50.620:FF:000058">
    <property type="entry name" value="Mitochondrial arginyl-tRNA synthetase"/>
    <property type="match status" value="1"/>
</dbReference>
<keyword evidence="13" id="KW-0560">Oxidoreductase</keyword>
<evidence type="ECO:0000256" key="20">
    <source>
        <dbReference type="SAM" id="MobiDB-lite"/>
    </source>
</evidence>
<dbReference type="GO" id="GO:0005506">
    <property type="term" value="F:iron ion binding"/>
    <property type="evidence" value="ECO:0007669"/>
    <property type="project" value="InterPro"/>
</dbReference>
<dbReference type="InterPro" id="IPR001278">
    <property type="entry name" value="Arg-tRNA-ligase"/>
</dbReference>
<reference evidence="23" key="1">
    <citation type="journal article" date="2021" name="Mol. Plant Microbe Interact.">
        <title>Complete Genome Sequence of the Plant-Pathogenic Fungus Colletotrichum lupini.</title>
        <authorList>
            <person name="Baroncelli R."/>
            <person name="Pensec F."/>
            <person name="Da Lio D."/>
            <person name="Boufleur T."/>
            <person name="Vicente I."/>
            <person name="Sarrocco S."/>
            <person name="Picot A."/>
            <person name="Baraldi E."/>
            <person name="Sukno S."/>
            <person name="Thon M."/>
            <person name="Le Floch G."/>
        </authorList>
    </citation>
    <scope>NUCLEOTIDE SEQUENCE</scope>
    <source>
        <strain evidence="23">IMI 504893</strain>
    </source>
</reference>
<dbReference type="GO" id="GO:0020037">
    <property type="term" value="F:heme binding"/>
    <property type="evidence" value="ECO:0007669"/>
    <property type="project" value="InterPro"/>
</dbReference>
<dbReference type="Gene3D" id="3.40.50.620">
    <property type="entry name" value="HUPs"/>
    <property type="match status" value="1"/>
</dbReference>
<comment type="similarity">
    <text evidence="3">Belongs to the cytochrome P450 family.</text>
</comment>
<dbReference type="GO" id="GO:0005524">
    <property type="term" value="F:ATP binding"/>
    <property type="evidence" value="ECO:0007669"/>
    <property type="project" value="UniProtKB-KW"/>
</dbReference>
<keyword evidence="5" id="KW-0436">Ligase</keyword>
<evidence type="ECO:0000256" key="6">
    <source>
        <dbReference type="ARBA" id="ARBA00022692"/>
    </source>
</evidence>
<dbReference type="InterPro" id="IPR017927">
    <property type="entry name" value="FAD-bd_FR_type"/>
</dbReference>
<dbReference type="GO" id="GO:0016020">
    <property type="term" value="C:membrane"/>
    <property type="evidence" value="ECO:0007669"/>
    <property type="project" value="UniProtKB-SubCell"/>
</dbReference>
<gene>
    <name evidence="23" type="ORF">CLUP02_04527</name>
</gene>
<dbReference type="SFLD" id="SFLDG01168">
    <property type="entry name" value="Ferric_reductase_subgroup_(FRE"/>
    <property type="match status" value="1"/>
</dbReference>
<dbReference type="SMART" id="SM01016">
    <property type="entry name" value="Arg_tRNA_synt_N"/>
    <property type="match status" value="1"/>
</dbReference>
<dbReference type="InterPro" id="IPR014729">
    <property type="entry name" value="Rossmann-like_a/b/a_fold"/>
</dbReference>
<evidence type="ECO:0000259" key="22">
    <source>
        <dbReference type="PROSITE" id="PS51384"/>
    </source>
</evidence>
<feature type="compositionally biased region" description="Basic and acidic residues" evidence="20">
    <location>
        <begin position="2604"/>
        <end position="2622"/>
    </location>
</feature>
<keyword evidence="11" id="KW-0249">Electron transport</keyword>
<feature type="domain" description="FAD-binding FR-type" evidence="22">
    <location>
        <begin position="302"/>
        <end position="422"/>
    </location>
</feature>
<dbReference type="CDD" id="cd00671">
    <property type="entry name" value="ArgRS_core"/>
    <property type="match status" value="1"/>
</dbReference>
<evidence type="ECO:0000256" key="11">
    <source>
        <dbReference type="ARBA" id="ARBA00022982"/>
    </source>
</evidence>
<evidence type="ECO:0000256" key="15">
    <source>
        <dbReference type="ARBA" id="ARBA00023065"/>
    </source>
</evidence>
<evidence type="ECO:0000313" key="23">
    <source>
        <dbReference type="EMBL" id="UQC79048.1"/>
    </source>
</evidence>
<feature type="transmembrane region" description="Helical" evidence="21">
    <location>
        <begin position="33"/>
        <end position="53"/>
    </location>
</feature>
<feature type="region of interest" description="Disordered" evidence="20">
    <location>
        <begin position="1891"/>
        <end position="1926"/>
    </location>
</feature>
<evidence type="ECO:0000256" key="18">
    <source>
        <dbReference type="ARBA" id="ARBA00033033"/>
    </source>
</evidence>
<keyword evidence="7" id="KW-0479">Metal-binding</keyword>
<dbReference type="PROSITE" id="PS00178">
    <property type="entry name" value="AA_TRNA_LIGASE_I"/>
    <property type="match status" value="1"/>
</dbReference>
<dbReference type="CDD" id="cd06186">
    <property type="entry name" value="NOX_Duox_like_FAD_NADP"/>
    <property type="match status" value="1"/>
</dbReference>
<protein>
    <recommendedName>
        <fullName evidence="4">arginine--tRNA ligase</fullName>
        <ecNumber evidence="4">6.1.1.19</ecNumber>
    </recommendedName>
    <alternativeName>
        <fullName evidence="18">Arginyl-tRNA synthetase</fullName>
    </alternativeName>
</protein>
<name>A0A9Q8SKU4_9PEZI</name>
<keyword evidence="8" id="KW-0547">Nucleotide-binding</keyword>
<dbReference type="SMART" id="SM00836">
    <property type="entry name" value="DALR_1"/>
    <property type="match status" value="1"/>
</dbReference>
<dbReference type="GO" id="GO:0005737">
    <property type="term" value="C:cytoplasm"/>
    <property type="evidence" value="ECO:0007669"/>
    <property type="project" value="InterPro"/>
</dbReference>
<dbReference type="Pfam" id="PF08030">
    <property type="entry name" value="NAD_binding_6"/>
    <property type="match status" value="1"/>
</dbReference>
<feature type="transmembrane region" description="Helical" evidence="21">
    <location>
        <begin position="185"/>
        <end position="203"/>
    </location>
</feature>
<feature type="transmembrane region" description="Helical" evidence="21">
    <location>
        <begin position="249"/>
        <end position="269"/>
    </location>
</feature>
<keyword evidence="15" id="KW-0406">Ion transport</keyword>
<organism evidence="23 24">
    <name type="scientific">Colletotrichum lupini</name>
    <dbReference type="NCBI Taxonomy" id="145971"/>
    <lineage>
        <taxon>Eukaryota</taxon>
        <taxon>Fungi</taxon>
        <taxon>Dikarya</taxon>
        <taxon>Ascomycota</taxon>
        <taxon>Pezizomycotina</taxon>
        <taxon>Sordariomycetes</taxon>
        <taxon>Hypocreomycetidae</taxon>
        <taxon>Glomerellales</taxon>
        <taxon>Glomerellaceae</taxon>
        <taxon>Colletotrichum</taxon>
        <taxon>Colletotrichum acutatum species complex</taxon>
    </lineage>
</organism>
<comment type="subcellular location">
    <subcellularLocation>
        <location evidence="1">Membrane</location>
        <topology evidence="1">Multi-pass membrane protein</topology>
    </subcellularLocation>
</comment>
<dbReference type="SFLD" id="SFLDS00052">
    <property type="entry name" value="Ferric_Reductase_Domain"/>
    <property type="match status" value="1"/>
</dbReference>
<keyword evidence="15" id="KW-0813">Transport</keyword>
<evidence type="ECO:0000256" key="2">
    <source>
        <dbReference type="ARBA" id="ARBA00005594"/>
    </source>
</evidence>
<dbReference type="InterPro" id="IPR008909">
    <property type="entry name" value="DALR_anticod-bd"/>
</dbReference>
<dbReference type="Pfam" id="PF00750">
    <property type="entry name" value="tRNA-synt_1d"/>
    <property type="match status" value="1"/>
</dbReference>
<dbReference type="GO" id="GO:0004497">
    <property type="term" value="F:monooxygenase activity"/>
    <property type="evidence" value="ECO:0007669"/>
    <property type="project" value="InterPro"/>
</dbReference>
<dbReference type="SUPFAM" id="SSF48264">
    <property type="entry name" value="Cytochrome P450"/>
    <property type="match status" value="1"/>
</dbReference>
<evidence type="ECO:0000256" key="7">
    <source>
        <dbReference type="ARBA" id="ARBA00022723"/>
    </source>
</evidence>
<dbReference type="InterPro" id="IPR005148">
    <property type="entry name" value="Arg-tRNA-synth_N"/>
</dbReference>
<keyword evidence="24" id="KW-1185">Reference proteome</keyword>
<dbReference type="InterPro" id="IPR001412">
    <property type="entry name" value="aa-tRNA-synth_I_CS"/>
</dbReference>
<dbReference type="InterPro" id="IPR013121">
    <property type="entry name" value="Fe_red_NAD-bd_6"/>
</dbReference>
<evidence type="ECO:0000256" key="10">
    <source>
        <dbReference type="ARBA" id="ARBA00022917"/>
    </source>
</evidence>
<dbReference type="InterPro" id="IPR009080">
    <property type="entry name" value="tRNAsynth_Ia_anticodon-bd"/>
</dbReference>
<keyword evidence="14" id="KW-0408">Iron</keyword>
<evidence type="ECO:0000256" key="16">
    <source>
        <dbReference type="ARBA" id="ARBA00023136"/>
    </source>
</evidence>